<dbReference type="InterPro" id="IPR000014">
    <property type="entry name" value="PAS"/>
</dbReference>
<dbReference type="SMART" id="SM00091">
    <property type="entry name" value="PAS"/>
    <property type="match status" value="2"/>
</dbReference>
<accession>A0ABS2W6W3</accession>
<organism evidence="7 8">
    <name type="scientific">Amphritea pacifica</name>
    <dbReference type="NCBI Taxonomy" id="2811233"/>
    <lineage>
        <taxon>Bacteria</taxon>
        <taxon>Pseudomonadati</taxon>
        <taxon>Pseudomonadota</taxon>
        <taxon>Gammaproteobacteria</taxon>
        <taxon>Oceanospirillales</taxon>
        <taxon>Oceanospirillaceae</taxon>
        <taxon>Amphritea</taxon>
    </lineage>
</organism>
<gene>
    <name evidence="7" type="ORF">JW498_08120</name>
</gene>
<evidence type="ECO:0000313" key="8">
    <source>
        <dbReference type="Proteomes" id="UP000760472"/>
    </source>
</evidence>
<dbReference type="InterPro" id="IPR001610">
    <property type="entry name" value="PAC"/>
</dbReference>
<dbReference type="EMBL" id="JAFFZP010000009">
    <property type="protein sequence ID" value="MBN0987321.1"/>
    <property type="molecule type" value="Genomic_DNA"/>
</dbReference>
<evidence type="ECO:0000313" key="7">
    <source>
        <dbReference type="EMBL" id="MBN0987321.1"/>
    </source>
</evidence>
<keyword evidence="3" id="KW-0597">Phosphoprotein</keyword>
<dbReference type="CDD" id="cd00130">
    <property type="entry name" value="PAS"/>
    <property type="match status" value="2"/>
</dbReference>
<protein>
    <recommendedName>
        <fullName evidence="2">histidine kinase</fullName>
        <ecNumber evidence="2">2.7.13.3</ecNumber>
    </recommendedName>
</protein>
<dbReference type="PANTHER" id="PTHR43304:SF1">
    <property type="entry name" value="PAC DOMAIN-CONTAINING PROTEIN"/>
    <property type="match status" value="1"/>
</dbReference>
<dbReference type="InterPro" id="IPR052162">
    <property type="entry name" value="Sensor_kinase/Photoreceptor"/>
</dbReference>
<name>A0ABS2W6W3_9GAMM</name>
<dbReference type="EC" id="2.7.13.3" evidence="2"/>
<dbReference type="InterPro" id="IPR035965">
    <property type="entry name" value="PAS-like_dom_sf"/>
</dbReference>
<dbReference type="NCBIfam" id="TIGR00229">
    <property type="entry name" value="sensory_box"/>
    <property type="match status" value="2"/>
</dbReference>
<dbReference type="PANTHER" id="PTHR43304">
    <property type="entry name" value="PHYTOCHROME-LIKE PROTEIN CPH1"/>
    <property type="match status" value="1"/>
</dbReference>
<dbReference type="Pfam" id="PF08448">
    <property type="entry name" value="PAS_4"/>
    <property type="match status" value="1"/>
</dbReference>
<dbReference type="Gene3D" id="3.30.450.20">
    <property type="entry name" value="PAS domain"/>
    <property type="match status" value="2"/>
</dbReference>
<evidence type="ECO:0000256" key="1">
    <source>
        <dbReference type="ARBA" id="ARBA00000085"/>
    </source>
</evidence>
<dbReference type="SMART" id="SM00086">
    <property type="entry name" value="PAC"/>
    <property type="match status" value="2"/>
</dbReference>
<dbReference type="InterPro" id="IPR013655">
    <property type="entry name" value="PAS_fold_3"/>
</dbReference>
<evidence type="ECO:0000256" key="3">
    <source>
        <dbReference type="ARBA" id="ARBA00022553"/>
    </source>
</evidence>
<proteinExistence type="predicted"/>
<evidence type="ECO:0000256" key="2">
    <source>
        <dbReference type="ARBA" id="ARBA00012438"/>
    </source>
</evidence>
<evidence type="ECO:0000256" key="4">
    <source>
        <dbReference type="ARBA" id="ARBA00022679"/>
    </source>
</evidence>
<evidence type="ECO:0000259" key="6">
    <source>
        <dbReference type="PROSITE" id="PS50112"/>
    </source>
</evidence>
<evidence type="ECO:0000256" key="5">
    <source>
        <dbReference type="ARBA" id="ARBA00022777"/>
    </source>
</evidence>
<dbReference type="InterPro" id="IPR013656">
    <property type="entry name" value="PAS_4"/>
</dbReference>
<comment type="caution">
    <text evidence="7">The sequence shown here is derived from an EMBL/GenBank/DDBJ whole genome shotgun (WGS) entry which is preliminary data.</text>
</comment>
<dbReference type="Pfam" id="PF08447">
    <property type="entry name" value="PAS_3"/>
    <property type="match status" value="1"/>
</dbReference>
<keyword evidence="8" id="KW-1185">Reference proteome</keyword>
<feature type="domain" description="PAS" evidence="6">
    <location>
        <begin position="138"/>
        <end position="213"/>
    </location>
</feature>
<dbReference type="Proteomes" id="UP000760472">
    <property type="component" value="Unassembled WGS sequence"/>
</dbReference>
<dbReference type="SUPFAM" id="SSF55785">
    <property type="entry name" value="PYP-like sensor domain (PAS domain)"/>
    <property type="match status" value="2"/>
</dbReference>
<dbReference type="PROSITE" id="PS50112">
    <property type="entry name" value="PAS"/>
    <property type="match status" value="2"/>
</dbReference>
<keyword evidence="4" id="KW-0808">Transferase</keyword>
<comment type="catalytic activity">
    <reaction evidence="1">
        <text>ATP + protein L-histidine = ADP + protein N-phospho-L-histidine.</text>
        <dbReference type="EC" id="2.7.13.3"/>
    </reaction>
</comment>
<sequence length="261" mass="29841">MTVLRLFRRTPSAELPALSEVLNSLGDAVLVFNSDLQISYVNACWKTLTGYTSKEAINTCFSDYIHPEELQNWIDISRKVSRGDDSQFLWFRLIRKDSEVRWCEIRLQPLRSGDPFPLTATLCDITPQVREDEISKASHRSLSGLVNRIPGMLYRGRNDTRWTMEYVSEGCLDITGYSRDLLLNQTQLSIGGLIHPDDADRVWETVQHALQQHRCFELYYQILHADGHYRRVYEKGQGIYSSTGAVLGVEGIILKISPPSE</sequence>
<reference evidence="7 8" key="1">
    <citation type="submission" date="2021-02" db="EMBL/GenBank/DDBJ databases">
        <title>A novel species of genus Amphritea isolated from a fishpond in China.</title>
        <authorList>
            <person name="Lu H."/>
        </authorList>
    </citation>
    <scope>NUCLEOTIDE SEQUENCE [LARGE SCALE GENOMIC DNA]</scope>
    <source>
        <strain evidence="7 8">RP18W</strain>
    </source>
</reference>
<feature type="domain" description="PAS" evidence="6">
    <location>
        <begin position="14"/>
        <end position="84"/>
    </location>
</feature>
<dbReference type="RefSeq" id="WP_205209387.1">
    <property type="nucleotide sequence ID" value="NZ_JAFFZO010000005.1"/>
</dbReference>
<keyword evidence="5" id="KW-0418">Kinase</keyword>